<feature type="region of interest" description="Disordered" evidence="2">
    <location>
        <begin position="1"/>
        <end position="235"/>
    </location>
</feature>
<dbReference type="Proteomes" id="UP000233100">
    <property type="component" value="Chromosome 1"/>
</dbReference>
<name>A0A2K5WB21_MACFA</name>
<keyword evidence="4" id="KW-1185">Reference proteome</keyword>
<feature type="coiled-coil region" evidence="1">
    <location>
        <begin position="239"/>
        <end position="266"/>
    </location>
</feature>
<reference evidence="3" key="2">
    <citation type="submission" date="2025-08" db="UniProtKB">
        <authorList>
            <consortium name="Ensembl"/>
        </authorList>
    </citation>
    <scope>IDENTIFICATION</scope>
</reference>
<dbReference type="GeneTree" id="ENSGT00570000079623"/>
<dbReference type="PANTHER" id="PTHR41401:SF1">
    <property type="entry name" value="RIKEN CDNA 1110065P20 GENE"/>
    <property type="match status" value="1"/>
</dbReference>
<evidence type="ECO:0000313" key="3">
    <source>
        <dbReference type="Ensembl" id="ENSMFAP00000034236.2"/>
    </source>
</evidence>
<dbReference type="Bgee" id="ENSMFAG00000003611">
    <property type="expression patterns" value="Expressed in heart and 13 other cell types or tissues"/>
</dbReference>
<reference evidence="3 4" key="1">
    <citation type="submission" date="2013-03" db="EMBL/GenBank/DDBJ databases">
        <authorList>
            <person name="Warren W."/>
            <person name="Wilson R.K."/>
        </authorList>
    </citation>
    <scope>NUCLEOTIDE SEQUENCE</scope>
</reference>
<evidence type="ECO:0000313" key="4">
    <source>
        <dbReference type="Proteomes" id="UP000233100"/>
    </source>
</evidence>
<feature type="compositionally biased region" description="Gly residues" evidence="2">
    <location>
        <begin position="201"/>
        <end position="227"/>
    </location>
</feature>
<dbReference type="Ensembl" id="ENSMFAT00000008464.2">
    <property type="protein sequence ID" value="ENSMFAP00000034236.2"/>
    <property type="gene ID" value="ENSMFAG00000003611.2"/>
</dbReference>
<proteinExistence type="predicted"/>
<dbReference type="AlphaFoldDB" id="A0A2K5WB21"/>
<reference evidence="3" key="3">
    <citation type="submission" date="2025-09" db="UniProtKB">
        <authorList>
            <consortium name="Ensembl"/>
        </authorList>
    </citation>
    <scope>IDENTIFICATION</scope>
</reference>
<dbReference type="PANTHER" id="PTHR41401">
    <property type="entry name" value="RGD1559909"/>
    <property type="match status" value="1"/>
</dbReference>
<sequence>TSATRPRHTARGLASLRPLRRYTARRAAEQLAAQARPCQRIGGDGHHGAGAQLGHGGPQRLGPAGALRARGLHGPAPREPQQPGPGAAGAGLGGRKRRPLREPADPSLNPTLAATAALIPLHRRAGDIRPGPLPGGSDAPSQLPVRETRPHLCAGQLKGTTTPRRIEGDRWGRGGARPCGALTQRWGGGRPKGGRWSGRASGDGMGPGLRLVTGGGCRRGPREGGAGARREATLQAPQEERAQQLLDAVEQRQRQLLDTIAACEEMLRQLGRRRPEPAGGRNVSAKPGAPPQPAVATRGGFPKDAGDGAAEP</sequence>
<organism evidence="3 4">
    <name type="scientific">Macaca fascicularis</name>
    <name type="common">Crab-eating macaque</name>
    <name type="synonym">Cynomolgus monkey</name>
    <dbReference type="NCBI Taxonomy" id="9541"/>
    <lineage>
        <taxon>Eukaryota</taxon>
        <taxon>Metazoa</taxon>
        <taxon>Chordata</taxon>
        <taxon>Craniata</taxon>
        <taxon>Vertebrata</taxon>
        <taxon>Euteleostomi</taxon>
        <taxon>Mammalia</taxon>
        <taxon>Eutheria</taxon>
        <taxon>Euarchontoglires</taxon>
        <taxon>Primates</taxon>
        <taxon>Haplorrhini</taxon>
        <taxon>Catarrhini</taxon>
        <taxon>Cercopithecidae</taxon>
        <taxon>Cercopithecinae</taxon>
        <taxon>Macaca</taxon>
    </lineage>
</organism>
<dbReference type="InterPro" id="IPR031714">
    <property type="entry name" value="DUF4726"/>
</dbReference>
<dbReference type="Pfam" id="PF15855">
    <property type="entry name" value="DUF4726"/>
    <property type="match status" value="1"/>
</dbReference>
<protein>
    <submittedName>
        <fullName evidence="3">Uncharacterized protein</fullName>
    </submittedName>
</protein>
<accession>A0A2K5WB21</accession>
<dbReference type="VEuPathDB" id="HostDB:ENSMFAG00000003611"/>
<keyword evidence="1" id="KW-0175">Coiled coil</keyword>
<evidence type="ECO:0000256" key="2">
    <source>
        <dbReference type="SAM" id="MobiDB-lite"/>
    </source>
</evidence>
<evidence type="ECO:0000256" key="1">
    <source>
        <dbReference type="SAM" id="Coils"/>
    </source>
</evidence>
<feature type="compositionally biased region" description="Basic residues" evidence="2">
    <location>
        <begin position="1"/>
        <end position="10"/>
    </location>
</feature>
<feature type="region of interest" description="Disordered" evidence="2">
    <location>
        <begin position="268"/>
        <end position="312"/>
    </location>
</feature>